<dbReference type="Pfam" id="PF00501">
    <property type="entry name" value="AMP-binding"/>
    <property type="match status" value="1"/>
</dbReference>
<evidence type="ECO:0000313" key="8">
    <source>
        <dbReference type="Proteomes" id="UP001153954"/>
    </source>
</evidence>
<dbReference type="GO" id="GO:0005777">
    <property type="term" value="C:peroxisome"/>
    <property type="evidence" value="ECO:0007669"/>
    <property type="project" value="UniProtKB-SubCell"/>
</dbReference>
<gene>
    <name evidence="7" type="ORF">EEDITHA_LOCUS15537</name>
</gene>
<sequence length="490" mass="54478">MRQMINAATNERMTFKELTQLTVDIALSLVHIGVKNGDVVSICSENVMEFLPVIYGTLAAGATFSAIDASCGGLSSSHRFNIARPKILFCSPSTYNKNKDIITSMAFIEKIIIFGEPIEEAIGFKEFLTQHANVDDFDTAPVNPLEDDAIILFSSGTSGMPKGIRMTHYKYLIVLQNWYSEIYTGMRSLVVVDWYLSFGQPLALFLHQMGVTLVYYNNADEKKYLEIIQDYKINIMASTPTGVNFLLKHENMYDISSLKAVFVAGAPSDGIMLQAIKKKLINAKLVYQYYGMTETGCIASPRRAPGNPPMRSVGVVRDLFVIKIVDLESKKPVGANQRGQICFKSPSLTKGYIGGPVDCFDEEGFFKTGDIGYYDENKYLYVVDRIKDIIKYNGFTLHPAEMEAVLLQHPAVLEVGVTGAPNETLVELPTAFVVLKPGATATEKELVDFVNEQMSVRMPLAGGVRFIDKIPRCIGVKVDRKKLKQMLQQN</sequence>
<evidence type="ECO:0000259" key="5">
    <source>
        <dbReference type="Pfam" id="PF00501"/>
    </source>
</evidence>
<evidence type="ECO:0008006" key="9">
    <source>
        <dbReference type="Google" id="ProtNLM"/>
    </source>
</evidence>
<evidence type="ECO:0000256" key="4">
    <source>
        <dbReference type="ARBA" id="ARBA00023140"/>
    </source>
</evidence>
<dbReference type="PANTHER" id="PTHR24096">
    <property type="entry name" value="LONG-CHAIN-FATTY-ACID--COA LIGASE"/>
    <property type="match status" value="1"/>
</dbReference>
<dbReference type="InterPro" id="IPR042099">
    <property type="entry name" value="ANL_N_sf"/>
</dbReference>
<dbReference type="PROSITE" id="PS00455">
    <property type="entry name" value="AMP_BINDING"/>
    <property type="match status" value="1"/>
</dbReference>
<dbReference type="Gene3D" id="3.40.50.12780">
    <property type="entry name" value="N-terminal domain of ligase-like"/>
    <property type="match status" value="1"/>
</dbReference>
<evidence type="ECO:0000313" key="7">
    <source>
        <dbReference type="EMBL" id="CAH2100708.1"/>
    </source>
</evidence>
<dbReference type="GO" id="GO:0016405">
    <property type="term" value="F:CoA-ligase activity"/>
    <property type="evidence" value="ECO:0007669"/>
    <property type="project" value="TreeGrafter"/>
</dbReference>
<dbReference type="InterPro" id="IPR025110">
    <property type="entry name" value="AMP-bd_C"/>
</dbReference>
<dbReference type="InterPro" id="IPR045851">
    <property type="entry name" value="AMP-bd_C_sf"/>
</dbReference>
<dbReference type="InterPro" id="IPR020845">
    <property type="entry name" value="AMP-binding_CS"/>
</dbReference>
<evidence type="ECO:0000256" key="1">
    <source>
        <dbReference type="ARBA" id="ARBA00004275"/>
    </source>
</evidence>
<evidence type="ECO:0000256" key="2">
    <source>
        <dbReference type="ARBA" id="ARBA00006432"/>
    </source>
</evidence>
<accession>A0AAU9UNI2</accession>
<dbReference type="AlphaFoldDB" id="A0AAU9UNI2"/>
<dbReference type="PANTHER" id="PTHR24096:SF149">
    <property type="entry name" value="AMP-BINDING DOMAIN-CONTAINING PROTEIN-RELATED"/>
    <property type="match status" value="1"/>
</dbReference>
<evidence type="ECO:0000259" key="6">
    <source>
        <dbReference type="Pfam" id="PF13193"/>
    </source>
</evidence>
<feature type="domain" description="AMP-dependent synthetase/ligase" evidence="5">
    <location>
        <begin position="9"/>
        <end position="352"/>
    </location>
</feature>
<protein>
    <recommendedName>
        <fullName evidence="9">Luciferase</fullName>
    </recommendedName>
</protein>
<organism evidence="7 8">
    <name type="scientific">Euphydryas editha</name>
    <name type="common">Edith's checkerspot</name>
    <dbReference type="NCBI Taxonomy" id="104508"/>
    <lineage>
        <taxon>Eukaryota</taxon>
        <taxon>Metazoa</taxon>
        <taxon>Ecdysozoa</taxon>
        <taxon>Arthropoda</taxon>
        <taxon>Hexapoda</taxon>
        <taxon>Insecta</taxon>
        <taxon>Pterygota</taxon>
        <taxon>Neoptera</taxon>
        <taxon>Endopterygota</taxon>
        <taxon>Lepidoptera</taxon>
        <taxon>Glossata</taxon>
        <taxon>Ditrysia</taxon>
        <taxon>Papilionoidea</taxon>
        <taxon>Nymphalidae</taxon>
        <taxon>Nymphalinae</taxon>
        <taxon>Euphydryas</taxon>
    </lineage>
</organism>
<dbReference type="InterPro" id="IPR000873">
    <property type="entry name" value="AMP-dep_synth/lig_dom"/>
</dbReference>
<dbReference type="Gene3D" id="3.30.300.30">
    <property type="match status" value="1"/>
</dbReference>
<keyword evidence="3" id="KW-0436">Ligase</keyword>
<reference evidence="7" key="1">
    <citation type="submission" date="2022-03" db="EMBL/GenBank/DDBJ databases">
        <authorList>
            <person name="Tunstrom K."/>
        </authorList>
    </citation>
    <scope>NUCLEOTIDE SEQUENCE</scope>
</reference>
<dbReference type="Proteomes" id="UP001153954">
    <property type="component" value="Unassembled WGS sequence"/>
</dbReference>
<comment type="subcellular location">
    <subcellularLocation>
        <location evidence="1">Peroxisome</location>
    </subcellularLocation>
</comment>
<proteinExistence type="inferred from homology"/>
<comment type="similarity">
    <text evidence="2">Belongs to the ATP-dependent AMP-binding enzyme family.</text>
</comment>
<keyword evidence="8" id="KW-1185">Reference proteome</keyword>
<dbReference type="SUPFAM" id="SSF56801">
    <property type="entry name" value="Acetyl-CoA synthetase-like"/>
    <property type="match status" value="1"/>
</dbReference>
<name>A0AAU9UNI2_EUPED</name>
<feature type="domain" description="AMP-binding enzyme C-terminal" evidence="6">
    <location>
        <begin position="401"/>
        <end position="472"/>
    </location>
</feature>
<dbReference type="Pfam" id="PF13193">
    <property type="entry name" value="AMP-binding_C"/>
    <property type="match status" value="1"/>
</dbReference>
<keyword evidence="4" id="KW-0576">Peroxisome</keyword>
<evidence type="ECO:0000256" key="3">
    <source>
        <dbReference type="ARBA" id="ARBA00022598"/>
    </source>
</evidence>
<comment type="caution">
    <text evidence="7">The sequence shown here is derived from an EMBL/GenBank/DDBJ whole genome shotgun (WGS) entry which is preliminary data.</text>
</comment>
<dbReference type="EMBL" id="CAKOGL010000023">
    <property type="protein sequence ID" value="CAH2100708.1"/>
    <property type="molecule type" value="Genomic_DNA"/>
</dbReference>